<comment type="caution">
    <text evidence="2">The sequence shown here is derived from an EMBL/GenBank/DDBJ whole genome shotgun (WGS) entry which is preliminary data.</text>
</comment>
<dbReference type="EMBL" id="JAWQEG010006094">
    <property type="protein sequence ID" value="KAK3855775.1"/>
    <property type="molecule type" value="Genomic_DNA"/>
</dbReference>
<sequence>MHHHNYSPSLPPNTSLQPVTVTANHPTTTTHHQHNTSLQPVTAITTYQLKHPPPLPLTASTTHSATSIHRHNTHHHNQSLQLPHISINNHHLYHSLPLLHAHCYRHKPT</sequence>
<accession>A0AAE1BVP2</accession>
<keyword evidence="3" id="KW-1185">Reference proteome</keyword>
<feature type="compositionally biased region" description="Low complexity" evidence="1">
    <location>
        <begin position="18"/>
        <end position="30"/>
    </location>
</feature>
<organism evidence="2 3">
    <name type="scientific">Petrolisthes cinctipes</name>
    <name type="common">Flat porcelain crab</name>
    <dbReference type="NCBI Taxonomy" id="88211"/>
    <lineage>
        <taxon>Eukaryota</taxon>
        <taxon>Metazoa</taxon>
        <taxon>Ecdysozoa</taxon>
        <taxon>Arthropoda</taxon>
        <taxon>Crustacea</taxon>
        <taxon>Multicrustacea</taxon>
        <taxon>Malacostraca</taxon>
        <taxon>Eumalacostraca</taxon>
        <taxon>Eucarida</taxon>
        <taxon>Decapoda</taxon>
        <taxon>Pleocyemata</taxon>
        <taxon>Anomura</taxon>
        <taxon>Galatheoidea</taxon>
        <taxon>Porcellanidae</taxon>
        <taxon>Petrolisthes</taxon>
    </lineage>
</organism>
<dbReference type="Proteomes" id="UP001286313">
    <property type="component" value="Unassembled WGS sequence"/>
</dbReference>
<evidence type="ECO:0000256" key="1">
    <source>
        <dbReference type="SAM" id="MobiDB-lite"/>
    </source>
</evidence>
<protein>
    <submittedName>
        <fullName evidence="2">Uncharacterized protein</fullName>
    </submittedName>
</protein>
<proteinExistence type="predicted"/>
<evidence type="ECO:0000313" key="3">
    <source>
        <dbReference type="Proteomes" id="UP001286313"/>
    </source>
</evidence>
<feature type="compositionally biased region" description="Polar residues" evidence="1">
    <location>
        <begin position="1"/>
        <end position="17"/>
    </location>
</feature>
<name>A0AAE1BVP2_PETCI</name>
<feature type="region of interest" description="Disordered" evidence="1">
    <location>
        <begin position="1"/>
        <end position="37"/>
    </location>
</feature>
<evidence type="ECO:0000313" key="2">
    <source>
        <dbReference type="EMBL" id="KAK3855775.1"/>
    </source>
</evidence>
<reference evidence="2" key="1">
    <citation type="submission" date="2023-10" db="EMBL/GenBank/DDBJ databases">
        <title>Genome assemblies of two species of porcelain crab, Petrolisthes cinctipes and Petrolisthes manimaculis (Anomura: Porcellanidae).</title>
        <authorList>
            <person name="Angst P."/>
        </authorList>
    </citation>
    <scope>NUCLEOTIDE SEQUENCE</scope>
    <source>
        <strain evidence="2">PB745_01</strain>
        <tissue evidence="2">Gill</tissue>
    </source>
</reference>
<gene>
    <name evidence="2" type="ORF">Pcinc_037845</name>
</gene>
<dbReference type="AlphaFoldDB" id="A0AAE1BVP2"/>